<evidence type="ECO:0000256" key="3">
    <source>
        <dbReference type="ARBA" id="ARBA00022741"/>
    </source>
</evidence>
<evidence type="ECO:0000256" key="4">
    <source>
        <dbReference type="ARBA" id="ARBA00022842"/>
    </source>
</evidence>
<dbReference type="Proteomes" id="UP000193920">
    <property type="component" value="Unassembled WGS sequence"/>
</dbReference>
<keyword evidence="8" id="KW-0449">Lipoprotein</keyword>
<keyword evidence="4 10" id="KW-0460">Magnesium</keyword>
<evidence type="ECO:0000256" key="7">
    <source>
        <dbReference type="ARBA" id="ARBA00023224"/>
    </source>
</evidence>
<organism evidence="11 12">
    <name type="scientific">Neocallimastix californiae</name>
    <dbReference type="NCBI Taxonomy" id="1754190"/>
    <lineage>
        <taxon>Eukaryota</taxon>
        <taxon>Fungi</taxon>
        <taxon>Fungi incertae sedis</taxon>
        <taxon>Chytridiomycota</taxon>
        <taxon>Chytridiomycota incertae sedis</taxon>
        <taxon>Neocallimastigomycetes</taxon>
        <taxon>Neocallimastigales</taxon>
        <taxon>Neocallimastigaceae</taxon>
        <taxon>Neocallimastix</taxon>
    </lineage>
</organism>
<reference evidence="11 12" key="1">
    <citation type="submission" date="2016-08" db="EMBL/GenBank/DDBJ databases">
        <title>A Parts List for Fungal Cellulosomes Revealed by Comparative Genomics.</title>
        <authorList>
            <consortium name="DOE Joint Genome Institute"/>
            <person name="Haitjema C.H."/>
            <person name="Gilmore S.P."/>
            <person name="Henske J.K."/>
            <person name="Solomon K.V."/>
            <person name="De Groot R."/>
            <person name="Kuo A."/>
            <person name="Mondo S.J."/>
            <person name="Salamov A.A."/>
            <person name="Labutti K."/>
            <person name="Zhao Z."/>
            <person name="Chiniquy J."/>
            <person name="Barry K."/>
            <person name="Brewer H.M."/>
            <person name="Purvine S.O."/>
            <person name="Wright A.T."/>
            <person name="Boxma B."/>
            <person name="Van Alen T."/>
            <person name="Hackstein J.H."/>
            <person name="Baker S.E."/>
            <person name="Grigoriev I.V."/>
            <person name="O'Malley M.A."/>
        </authorList>
    </citation>
    <scope>NUCLEOTIDE SEQUENCE [LARGE SCALE GENOMIC DNA]</scope>
    <source>
        <strain evidence="11 12">G1</strain>
    </source>
</reference>
<dbReference type="GO" id="GO:0001664">
    <property type="term" value="F:G protein-coupled receptor binding"/>
    <property type="evidence" value="ECO:0007669"/>
    <property type="project" value="TreeGrafter"/>
</dbReference>
<evidence type="ECO:0000256" key="6">
    <source>
        <dbReference type="ARBA" id="ARBA00023139"/>
    </source>
</evidence>
<evidence type="ECO:0000256" key="8">
    <source>
        <dbReference type="ARBA" id="ARBA00023288"/>
    </source>
</evidence>
<dbReference type="EMBL" id="MCOG01000038">
    <property type="protein sequence ID" value="ORY72676.1"/>
    <property type="molecule type" value="Genomic_DNA"/>
</dbReference>
<dbReference type="InterPro" id="IPR001019">
    <property type="entry name" value="Gprotein_alpha_su"/>
</dbReference>
<proteinExistence type="predicted"/>
<keyword evidence="1" id="KW-0519">Myristate</keyword>
<dbReference type="PANTHER" id="PTHR10218">
    <property type="entry name" value="GTP-BINDING PROTEIN ALPHA SUBUNIT"/>
    <property type="match status" value="1"/>
</dbReference>
<accession>A0A1Y2EN65</accession>
<feature type="binding site" evidence="9">
    <location>
        <begin position="43"/>
        <end position="48"/>
    </location>
    <ligand>
        <name>GTP</name>
        <dbReference type="ChEBI" id="CHEBI:37565"/>
    </ligand>
</feature>
<dbReference type="CDD" id="cd00066">
    <property type="entry name" value="G-alpha"/>
    <property type="match status" value="1"/>
</dbReference>
<dbReference type="Pfam" id="PF00503">
    <property type="entry name" value="G-alpha"/>
    <property type="match status" value="1"/>
</dbReference>
<dbReference type="GO" id="GO:0046872">
    <property type="term" value="F:metal ion binding"/>
    <property type="evidence" value="ECO:0007669"/>
    <property type="project" value="UniProtKB-KW"/>
</dbReference>
<dbReference type="STRING" id="1754190.A0A1Y2EN65"/>
<keyword evidence="5 9" id="KW-0342">GTP-binding</keyword>
<comment type="caution">
    <text evidence="11">The sequence shown here is derived from an EMBL/GenBank/DDBJ whole genome shotgun (WGS) entry which is preliminary data.</text>
</comment>
<evidence type="ECO:0000256" key="1">
    <source>
        <dbReference type="ARBA" id="ARBA00022707"/>
    </source>
</evidence>
<dbReference type="Gene3D" id="3.40.50.300">
    <property type="entry name" value="P-loop containing nucleotide triphosphate hydrolases"/>
    <property type="match status" value="1"/>
</dbReference>
<dbReference type="GO" id="GO:0005737">
    <property type="term" value="C:cytoplasm"/>
    <property type="evidence" value="ECO:0007669"/>
    <property type="project" value="TreeGrafter"/>
</dbReference>
<dbReference type="GO" id="GO:0005834">
    <property type="term" value="C:heterotrimeric G-protein complex"/>
    <property type="evidence" value="ECO:0007669"/>
    <property type="project" value="TreeGrafter"/>
</dbReference>
<feature type="binding site" evidence="10">
    <location>
        <position position="185"/>
    </location>
    <ligand>
        <name>Mg(2+)</name>
        <dbReference type="ChEBI" id="CHEBI:18420"/>
    </ligand>
</feature>
<dbReference type="FunFam" id="3.40.50.300:FF:003800">
    <property type="entry name" value="Guanine nucleotide-binding protein G(k) subunit alpha"/>
    <property type="match status" value="1"/>
</dbReference>
<evidence type="ECO:0000256" key="2">
    <source>
        <dbReference type="ARBA" id="ARBA00022723"/>
    </source>
</evidence>
<dbReference type="GO" id="GO:0007188">
    <property type="term" value="P:adenylate cyclase-modulating G protein-coupled receptor signaling pathway"/>
    <property type="evidence" value="ECO:0007669"/>
    <property type="project" value="TreeGrafter"/>
</dbReference>
<gene>
    <name evidence="11" type="ORF">LY90DRAFT_379147</name>
</gene>
<dbReference type="PRINTS" id="PR00318">
    <property type="entry name" value="GPROTEINA"/>
</dbReference>
<evidence type="ECO:0000256" key="5">
    <source>
        <dbReference type="ARBA" id="ARBA00023134"/>
    </source>
</evidence>
<dbReference type="PROSITE" id="PS51882">
    <property type="entry name" value="G_ALPHA"/>
    <property type="match status" value="1"/>
</dbReference>
<keyword evidence="2 10" id="KW-0479">Metal-binding</keyword>
<dbReference type="GO" id="GO:0005525">
    <property type="term" value="F:GTP binding"/>
    <property type="evidence" value="ECO:0007669"/>
    <property type="project" value="UniProtKB-KW"/>
</dbReference>
<dbReference type="GO" id="GO:0031683">
    <property type="term" value="F:G-protein beta/gamma-subunit complex binding"/>
    <property type="evidence" value="ECO:0007669"/>
    <property type="project" value="InterPro"/>
</dbReference>
<sequence>MNIIKKLKKSNKVASKNEIDEKLEIDGLEERLNLKILLLGSGESGKSTVLKQLKLINKIELENDELLEYKNGLRRNVLQCMNILTGQLKPHELEYEKPESQDLALLLKKAEEQYLNEDNSYFTSEVASAINFLWTNEPSIKKVWEKRNNFWIMDAAYYYFDNVMRFVDDDFELTEEDYVMSRIMTTGIISTEISIPPLKYTVIDVGGQRNERRKWLHCFDNVSALLFIVNLSGYNSVLFEDNSVNRMKECFDLFKQTANNEIFKNTPIFLLFNKKDLFEEKIRTDSINICEEFADYTGSGDLMDSLSFIEKKFKSAINNGDPDRIQVFHIAARFKRDIKTTWDDVVSKLKDMKKKEIESIIKELKSKNVDTFSSS</sequence>
<feature type="binding site" evidence="9">
    <location>
        <position position="332"/>
    </location>
    <ligand>
        <name>GTP</name>
        <dbReference type="ChEBI" id="CHEBI:37565"/>
    </ligand>
</feature>
<evidence type="ECO:0000313" key="11">
    <source>
        <dbReference type="EMBL" id="ORY72676.1"/>
    </source>
</evidence>
<name>A0A1Y2EN65_9FUNG</name>
<keyword evidence="6" id="KW-0564">Palmitate</keyword>
<keyword evidence="3 9" id="KW-0547">Nucleotide-binding</keyword>
<keyword evidence="7" id="KW-0807">Transducer</keyword>
<dbReference type="PANTHER" id="PTHR10218:SF193">
    <property type="entry name" value="GUANINE NUCLEOTIDE-BINDING PROTEIN ALPHA-8 SUBUNIT"/>
    <property type="match status" value="1"/>
</dbReference>
<dbReference type="SMART" id="SM00275">
    <property type="entry name" value="G_alpha"/>
    <property type="match status" value="1"/>
</dbReference>
<feature type="binding site" evidence="9">
    <location>
        <begin position="273"/>
        <end position="276"/>
    </location>
    <ligand>
        <name>GTP</name>
        <dbReference type="ChEBI" id="CHEBI:37565"/>
    </ligand>
</feature>
<dbReference type="AlphaFoldDB" id="A0A1Y2EN65"/>
<dbReference type="InterPro" id="IPR027417">
    <property type="entry name" value="P-loop_NTPase"/>
</dbReference>
<feature type="binding site" evidence="10">
    <location>
        <position position="47"/>
    </location>
    <ligand>
        <name>Mg(2+)</name>
        <dbReference type="ChEBI" id="CHEBI:18420"/>
    </ligand>
</feature>
<dbReference type="GO" id="GO:0003924">
    <property type="term" value="F:GTPase activity"/>
    <property type="evidence" value="ECO:0007669"/>
    <property type="project" value="InterPro"/>
</dbReference>
<keyword evidence="12" id="KW-1185">Reference proteome</keyword>
<dbReference type="SUPFAM" id="SSF47895">
    <property type="entry name" value="Transducin (alpha subunit), insertion domain"/>
    <property type="match status" value="1"/>
</dbReference>
<dbReference type="Gene3D" id="1.10.400.10">
    <property type="entry name" value="GI Alpha 1, domain 2-like"/>
    <property type="match status" value="1"/>
</dbReference>
<evidence type="ECO:0000256" key="9">
    <source>
        <dbReference type="PIRSR" id="PIRSR601019-1"/>
    </source>
</evidence>
<protein>
    <submittedName>
        <fullName evidence="11">Guanine nucleotide binding protein, alpha subunit</fullName>
    </submittedName>
</protein>
<evidence type="ECO:0000256" key="10">
    <source>
        <dbReference type="PIRSR" id="PIRSR601019-2"/>
    </source>
</evidence>
<feature type="binding site" evidence="9">
    <location>
        <begin position="204"/>
        <end position="208"/>
    </location>
    <ligand>
        <name>GTP</name>
        <dbReference type="ChEBI" id="CHEBI:37565"/>
    </ligand>
</feature>
<dbReference type="SUPFAM" id="SSF52540">
    <property type="entry name" value="P-loop containing nucleoside triphosphate hydrolases"/>
    <property type="match status" value="1"/>
</dbReference>
<dbReference type="InterPro" id="IPR011025">
    <property type="entry name" value="GproteinA_insert"/>
</dbReference>
<evidence type="ECO:0000313" key="12">
    <source>
        <dbReference type="Proteomes" id="UP000193920"/>
    </source>
</evidence>
<dbReference type="OrthoDB" id="5817230at2759"/>